<gene>
    <name evidence="2" type="ORF">KVT40_001975</name>
</gene>
<comment type="caution">
    <text evidence="2">The sequence shown here is derived from an EMBL/GenBank/DDBJ whole genome shotgun (WGS) entry which is preliminary data.</text>
</comment>
<keyword evidence="1" id="KW-0732">Signal</keyword>
<name>A0A8K0L5M4_9PEZI</name>
<feature type="chain" id="PRO_5035420146" evidence="1">
    <location>
        <begin position="16"/>
        <end position="376"/>
    </location>
</feature>
<proteinExistence type="predicted"/>
<dbReference type="EMBL" id="JAESVG020000002">
    <property type="protein sequence ID" value="KAG8630356.1"/>
    <property type="molecule type" value="Genomic_DNA"/>
</dbReference>
<sequence length="376" mass="41194">MLLASLLTLAGFAAAQIPANQCSGDYSTIRSVYDGRDNVPPECIDVYLVRIIAASYNDVMNQARQVFSITTPDVPTQQFTDTMVRVVDDQLNAYMVRYRDRDFTCTSDGQVIPCPLVNKITFSTTTWTPKDPNRISTTLADEFGIQRPWLTTSNLTVTFFPSIPITNCPFPGPCTITFTSYPTIDTTLIPTPTLLGAQLTSALEAHDTMLALLARIAFLTLSPDTPVPPLRSVVRSFAFPFLAAQQTLTSFRRLAGGDPSADAVLKLTAETKALLLSAPAVGYQDAKSLFQVAGNAVRVTDPRSRALVPFYDAVTRDGGWFEALLGLGQGNGDGDLGVYDKIAQVVEAAGNRQYWWQFDLFETEDQNYLSLLGRGW</sequence>
<evidence type="ECO:0000313" key="3">
    <source>
        <dbReference type="Proteomes" id="UP000809789"/>
    </source>
</evidence>
<evidence type="ECO:0000256" key="1">
    <source>
        <dbReference type="SAM" id="SignalP"/>
    </source>
</evidence>
<protein>
    <submittedName>
        <fullName evidence="2">Uncharacterized protein</fullName>
    </submittedName>
</protein>
<feature type="signal peptide" evidence="1">
    <location>
        <begin position="1"/>
        <end position="15"/>
    </location>
</feature>
<keyword evidence="3" id="KW-1185">Reference proteome</keyword>
<accession>A0A8K0L5M4</accession>
<reference evidence="2" key="1">
    <citation type="submission" date="2021-07" db="EMBL/GenBank/DDBJ databases">
        <title>Elsinoe batatas strain:CRI-CJ2 Genome sequencing and assembly.</title>
        <authorList>
            <person name="Huang L."/>
        </authorList>
    </citation>
    <scope>NUCLEOTIDE SEQUENCE</scope>
    <source>
        <strain evidence="2">CRI-CJ2</strain>
    </source>
</reference>
<dbReference type="AlphaFoldDB" id="A0A8K0L5M4"/>
<organism evidence="2 3">
    <name type="scientific">Elsinoe batatas</name>
    <dbReference type="NCBI Taxonomy" id="2601811"/>
    <lineage>
        <taxon>Eukaryota</taxon>
        <taxon>Fungi</taxon>
        <taxon>Dikarya</taxon>
        <taxon>Ascomycota</taxon>
        <taxon>Pezizomycotina</taxon>
        <taxon>Dothideomycetes</taxon>
        <taxon>Dothideomycetidae</taxon>
        <taxon>Myriangiales</taxon>
        <taxon>Elsinoaceae</taxon>
        <taxon>Elsinoe</taxon>
    </lineage>
</organism>
<dbReference type="Proteomes" id="UP000809789">
    <property type="component" value="Unassembled WGS sequence"/>
</dbReference>
<evidence type="ECO:0000313" key="2">
    <source>
        <dbReference type="EMBL" id="KAG8630356.1"/>
    </source>
</evidence>